<reference evidence="2" key="1">
    <citation type="submission" date="2023-08" db="EMBL/GenBank/DDBJ databases">
        <title>A de novo genome assembly of Solanum verrucosum Schlechtendal, a Mexican diploid species geographically isolated from the other diploid A-genome species in potato relatives.</title>
        <authorList>
            <person name="Hosaka K."/>
        </authorList>
    </citation>
    <scope>NUCLEOTIDE SEQUENCE</scope>
    <source>
        <tissue evidence="2">Young leaves</tissue>
    </source>
</reference>
<sequence length="109" mass="12410">MRRAKLRSKSLHDPSRIPVPPTPPPPPEYSIEQVHPVLPVHAPPPRSLNRLKVVGLRTILEEKRQATDRVVERKLVPKRKKKERVFTPVDHVVVRAGKLNAVAPTSMWC</sequence>
<organism evidence="2 3">
    <name type="scientific">Solanum verrucosum</name>
    <dbReference type="NCBI Taxonomy" id="315347"/>
    <lineage>
        <taxon>Eukaryota</taxon>
        <taxon>Viridiplantae</taxon>
        <taxon>Streptophyta</taxon>
        <taxon>Embryophyta</taxon>
        <taxon>Tracheophyta</taxon>
        <taxon>Spermatophyta</taxon>
        <taxon>Magnoliopsida</taxon>
        <taxon>eudicotyledons</taxon>
        <taxon>Gunneridae</taxon>
        <taxon>Pentapetalae</taxon>
        <taxon>asterids</taxon>
        <taxon>lamiids</taxon>
        <taxon>Solanales</taxon>
        <taxon>Solanaceae</taxon>
        <taxon>Solanoideae</taxon>
        <taxon>Solaneae</taxon>
        <taxon>Solanum</taxon>
    </lineage>
</organism>
<protein>
    <submittedName>
        <fullName evidence="2">Uncharacterized protein</fullName>
    </submittedName>
</protein>
<dbReference type="PANTHER" id="PTHR33180:SF31">
    <property type="entry name" value="POLYPROTEIN PROTEIN"/>
    <property type="match status" value="1"/>
</dbReference>
<feature type="region of interest" description="Disordered" evidence="1">
    <location>
        <begin position="1"/>
        <end position="31"/>
    </location>
</feature>
<dbReference type="EMBL" id="CP133616">
    <property type="protein sequence ID" value="WMV30547.1"/>
    <property type="molecule type" value="Genomic_DNA"/>
</dbReference>
<evidence type="ECO:0000313" key="3">
    <source>
        <dbReference type="Proteomes" id="UP001234989"/>
    </source>
</evidence>
<feature type="compositionally biased region" description="Pro residues" evidence="1">
    <location>
        <begin position="17"/>
        <end position="28"/>
    </location>
</feature>
<keyword evidence="3" id="KW-1185">Reference proteome</keyword>
<dbReference type="PANTHER" id="PTHR33180">
    <property type="entry name" value="PHOTOSYSTEM II CP43 REACTION CENTER PROTEIN"/>
    <property type="match status" value="1"/>
</dbReference>
<name>A0AAF0TRV8_SOLVR</name>
<evidence type="ECO:0000313" key="2">
    <source>
        <dbReference type="EMBL" id="WMV30547.1"/>
    </source>
</evidence>
<accession>A0AAF0TRV8</accession>
<dbReference type="AlphaFoldDB" id="A0AAF0TRV8"/>
<dbReference type="Proteomes" id="UP001234989">
    <property type="component" value="Chromosome 5"/>
</dbReference>
<gene>
    <name evidence="2" type="ORF">MTR67_023932</name>
</gene>
<proteinExistence type="predicted"/>
<evidence type="ECO:0000256" key="1">
    <source>
        <dbReference type="SAM" id="MobiDB-lite"/>
    </source>
</evidence>